<comment type="function">
    <text evidence="7 9">One of the primary rRNA binding proteins, it binds directly near the 3'-end of the 23S rRNA, where it nucleates assembly of the 50S subunit.</text>
</comment>
<dbReference type="EMBL" id="JPVN01000004">
    <property type="protein sequence ID" value="KGR79741.1"/>
    <property type="molecule type" value="Genomic_DNA"/>
</dbReference>
<dbReference type="InterPro" id="IPR009000">
    <property type="entry name" value="Transl_B-barrel_sf"/>
</dbReference>
<evidence type="ECO:0000256" key="5">
    <source>
        <dbReference type="ARBA" id="ARBA00023274"/>
    </source>
</evidence>
<accession>A0A0A3I4L3</accession>
<dbReference type="PANTHER" id="PTHR11229:SF16">
    <property type="entry name" value="LARGE RIBOSOMAL SUBUNIT PROTEIN UL3C"/>
    <property type="match status" value="1"/>
</dbReference>
<evidence type="ECO:0000256" key="9">
    <source>
        <dbReference type="RuleBase" id="RU003906"/>
    </source>
</evidence>
<comment type="caution">
    <text evidence="11">The sequence shown here is derived from an EMBL/GenBank/DDBJ whole genome shotgun (WGS) entry which is preliminary data.</text>
</comment>
<dbReference type="HAMAP" id="MF_01325_B">
    <property type="entry name" value="Ribosomal_uL3_B"/>
    <property type="match status" value="1"/>
</dbReference>
<evidence type="ECO:0000256" key="4">
    <source>
        <dbReference type="ARBA" id="ARBA00022980"/>
    </source>
</evidence>
<evidence type="ECO:0000256" key="2">
    <source>
        <dbReference type="ARBA" id="ARBA00022730"/>
    </source>
</evidence>
<dbReference type="GO" id="GO:0022625">
    <property type="term" value="C:cytosolic large ribosomal subunit"/>
    <property type="evidence" value="ECO:0007669"/>
    <property type="project" value="TreeGrafter"/>
</dbReference>
<evidence type="ECO:0000256" key="6">
    <source>
        <dbReference type="ARBA" id="ARBA00035243"/>
    </source>
</evidence>
<evidence type="ECO:0000256" key="1">
    <source>
        <dbReference type="ARBA" id="ARBA00006540"/>
    </source>
</evidence>
<dbReference type="Gene3D" id="3.30.160.810">
    <property type="match status" value="1"/>
</dbReference>
<dbReference type="OrthoDB" id="9806135at2"/>
<dbReference type="InterPro" id="IPR019926">
    <property type="entry name" value="Ribosomal_uL3_CS"/>
</dbReference>
<proteinExistence type="inferred from homology"/>
<dbReference type="PROSITE" id="PS00474">
    <property type="entry name" value="RIBOSOMAL_L3"/>
    <property type="match status" value="1"/>
</dbReference>
<dbReference type="eggNOG" id="COG0087">
    <property type="taxonomic scope" value="Bacteria"/>
</dbReference>
<keyword evidence="3 7" id="KW-0694">RNA-binding</keyword>
<dbReference type="FunFam" id="2.40.30.10:FF:000004">
    <property type="entry name" value="50S ribosomal protein L3"/>
    <property type="match status" value="1"/>
</dbReference>
<dbReference type="Proteomes" id="UP000030416">
    <property type="component" value="Unassembled WGS sequence"/>
</dbReference>
<dbReference type="RefSeq" id="WP_036183158.1">
    <property type="nucleotide sequence ID" value="NZ_AVDA01000004.1"/>
</dbReference>
<comment type="similarity">
    <text evidence="1 7 8">Belongs to the universal ribosomal protein uL3 family.</text>
</comment>
<dbReference type="InterPro" id="IPR000597">
    <property type="entry name" value="Ribosomal_uL3"/>
</dbReference>
<keyword evidence="2 7" id="KW-0699">rRNA-binding</keyword>
<evidence type="ECO:0000256" key="7">
    <source>
        <dbReference type="HAMAP-Rule" id="MF_01325"/>
    </source>
</evidence>
<dbReference type="SUPFAM" id="SSF50447">
    <property type="entry name" value="Translation proteins"/>
    <property type="match status" value="1"/>
</dbReference>
<gene>
    <name evidence="7" type="primary">rplC</name>
    <name evidence="11" type="ORF">CD29_04205</name>
</gene>
<dbReference type="GO" id="GO:0019843">
    <property type="term" value="F:rRNA binding"/>
    <property type="evidence" value="ECO:0007669"/>
    <property type="project" value="UniProtKB-UniRule"/>
</dbReference>
<dbReference type="STRING" id="1384049.CD29_04205"/>
<dbReference type="GO" id="GO:0006412">
    <property type="term" value="P:translation"/>
    <property type="evidence" value="ECO:0007669"/>
    <property type="project" value="UniProtKB-UniRule"/>
</dbReference>
<organism evidence="11 12">
    <name type="scientific">Ureibacillus manganicus DSM 26584</name>
    <dbReference type="NCBI Taxonomy" id="1384049"/>
    <lineage>
        <taxon>Bacteria</taxon>
        <taxon>Bacillati</taxon>
        <taxon>Bacillota</taxon>
        <taxon>Bacilli</taxon>
        <taxon>Bacillales</taxon>
        <taxon>Caryophanaceae</taxon>
        <taxon>Ureibacillus</taxon>
    </lineage>
</organism>
<evidence type="ECO:0000256" key="8">
    <source>
        <dbReference type="RuleBase" id="RU003905"/>
    </source>
</evidence>
<evidence type="ECO:0000313" key="11">
    <source>
        <dbReference type="EMBL" id="KGR79741.1"/>
    </source>
</evidence>
<keyword evidence="5 7" id="KW-0687">Ribonucleoprotein</keyword>
<dbReference type="FunFam" id="3.30.160.810:FF:000002">
    <property type="entry name" value="50S ribosomal protein L3"/>
    <property type="match status" value="1"/>
</dbReference>
<sequence length="209" mass="22710">MTKGILGRKIGMTQVFAENGDLIPVTVIEAAPNVVLQKKTVETDGYEAVQVGFEDKRVKLSNKPQQGHVAKANTAPKRFIREFRNVNVAEYEVGQEVKVEIFAEGEVVDVTGVTKGKGFQGAIKRHGQSRGPMSHGSRYHRRVGSMGPVAPNRVFKQKKLPGQMGGNVVTIQNLEIVKVDADRNLLLVKGNVPGSKKALVTVKSAVKSK</sequence>
<dbReference type="PANTHER" id="PTHR11229">
    <property type="entry name" value="50S RIBOSOMAL PROTEIN L3"/>
    <property type="match status" value="1"/>
</dbReference>
<evidence type="ECO:0000256" key="3">
    <source>
        <dbReference type="ARBA" id="ARBA00022884"/>
    </source>
</evidence>
<dbReference type="Pfam" id="PF00297">
    <property type="entry name" value="Ribosomal_L3"/>
    <property type="match status" value="1"/>
</dbReference>
<evidence type="ECO:0000256" key="10">
    <source>
        <dbReference type="SAM" id="MobiDB-lite"/>
    </source>
</evidence>
<dbReference type="NCBIfam" id="TIGR03625">
    <property type="entry name" value="L3_bact"/>
    <property type="match status" value="1"/>
</dbReference>
<comment type="subunit">
    <text evidence="7 9">Part of the 50S ribosomal subunit. Forms a cluster with proteins L14 and L19.</text>
</comment>
<dbReference type="AlphaFoldDB" id="A0A0A3I4L3"/>
<evidence type="ECO:0000313" key="12">
    <source>
        <dbReference type="Proteomes" id="UP000030416"/>
    </source>
</evidence>
<keyword evidence="12" id="KW-1185">Reference proteome</keyword>
<dbReference type="GO" id="GO:0003735">
    <property type="term" value="F:structural constituent of ribosome"/>
    <property type="evidence" value="ECO:0007669"/>
    <property type="project" value="UniProtKB-UniRule"/>
</dbReference>
<dbReference type="InterPro" id="IPR019927">
    <property type="entry name" value="Ribosomal_uL3_bac/org-type"/>
</dbReference>
<name>A0A0A3I4L3_9BACL</name>
<protein>
    <recommendedName>
        <fullName evidence="6 7">Large ribosomal subunit protein uL3</fullName>
    </recommendedName>
</protein>
<keyword evidence="4 7" id="KW-0689">Ribosomal protein</keyword>
<reference evidence="11 12" key="1">
    <citation type="submission" date="2014-02" db="EMBL/GenBank/DDBJ databases">
        <title>Draft genome sequence of Lysinibacillus manganicus DSM 26584T.</title>
        <authorList>
            <person name="Zhang F."/>
            <person name="Wang G."/>
            <person name="Zhang L."/>
        </authorList>
    </citation>
    <scope>NUCLEOTIDE SEQUENCE [LARGE SCALE GENOMIC DNA]</scope>
    <source>
        <strain evidence="11 12">DSM 26584</strain>
    </source>
</reference>
<feature type="region of interest" description="Disordered" evidence="10">
    <location>
        <begin position="119"/>
        <end position="148"/>
    </location>
</feature>
<dbReference type="Gene3D" id="2.40.30.10">
    <property type="entry name" value="Translation factors"/>
    <property type="match status" value="1"/>
</dbReference>